<evidence type="ECO:0000313" key="4">
    <source>
        <dbReference type="Proteomes" id="UP001431783"/>
    </source>
</evidence>
<keyword evidence="4" id="KW-1185">Reference proteome</keyword>
<name>A0AAW1U9H7_9CUCU</name>
<accession>A0AAW1U9H7</accession>
<dbReference type="SUPFAM" id="SSF54637">
    <property type="entry name" value="Thioesterase/thiol ester dehydrase-isomerase"/>
    <property type="match status" value="1"/>
</dbReference>
<reference evidence="3 4" key="1">
    <citation type="submission" date="2023-03" db="EMBL/GenBank/DDBJ databases">
        <title>Genome insight into feeding habits of ladybird beetles.</title>
        <authorList>
            <person name="Li H.-S."/>
            <person name="Huang Y.-H."/>
            <person name="Pang H."/>
        </authorList>
    </citation>
    <scope>NUCLEOTIDE SEQUENCE [LARGE SCALE GENOMIC DNA]</scope>
    <source>
        <strain evidence="3">SYSU_2023b</strain>
        <tissue evidence="3">Whole body</tissue>
    </source>
</reference>
<dbReference type="InterPro" id="IPR051490">
    <property type="entry name" value="THEM6_lcsJ_thioesterase"/>
</dbReference>
<proteinExistence type="inferred from homology"/>
<dbReference type="InterPro" id="IPR029069">
    <property type="entry name" value="HotDog_dom_sf"/>
</dbReference>
<evidence type="ECO:0000256" key="1">
    <source>
        <dbReference type="ARBA" id="ARBA00038228"/>
    </source>
</evidence>
<dbReference type="EMBL" id="JARQZJ010000037">
    <property type="protein sequence ID" value="KAK9876586.1"/>
    <property type="molecule type" value="Genomic_DNA"/>
</dbReference>
<sequence>MRVIFLTRICLTTDIDTLLTHMNNARFLRELDFAKIDFFERSDLFRLIRKHKGSICLGATTVRYRRYIKLFSLYKIISKIIYWDSQSIYMEHRFVTSCDDFVNAIVFCRTRIANCDVEALMSEALLVPENGDLEHAKREKPPLTPVLKKWIEHNELSSALLRSASKMEPQSGEAVTDVGAGKYAKEVNGNAKKLSKEIIDQTVMRPFDVIGCSNPTFSDPN</sequence>
<dbReference type="Gene3D" id="3.10.129.10">
    <property type="entry name" value="Hotdog Thioesterase"/>
    <property type="match status" value="1"/>
</dbReference>
<dbReference type="CDD" id="cd00586">
    <property type="entry name" value="4HBT"/>
    <property type="match status" value="1"/>
</dbReference>
<gene>
    <name evidence="3" type="ORF">WA026_013965</name>
</gene>
<organism evidence="3 4">
    <name type="scientific">Henosepilachna vigintioctopunctata</name>
    <dbReference type="NCBI Taxonomy" id="420089"/>
    <lineage>
        <taxon>Eukaryota</taxon>
        <taxon>Metazoa</taxon>
        <taxon>Ecdysozoa</taxon>
        <taxon>Arthropoda</taxon>
        <taxon>Hexapoda</taxon>
        <taxon>Insecta</taxon>
        <taxon>Pterygota</taxon>
        <taxon>Neoptera</taxon>
        <taxon>Endopterygota</taxon>
        <taxon>Coleoptera</taxon>
        <taxon>Polyphaga</taxon>
        <taxon>Cucujiformia</taxon>
        <taxon>Coccinelloidea</taxon>
        <taxon>Coccinellidae</taxon>
        <taxon>Epilachninae</taxon>
        <taxon>Epilachnini</taxon>
        <taxon>Henosepilachna</taxon>
    </lineage>
</organism>
<comment type="caution">
    <text evidence="3">The sequence shown here is derived from an EMBL/GenBank/DDBJ whole genome shotgun (WGS) entry which is preliminary data.</text>
</comment>
<dbReference type="PANTHER" id="PTHR12475">
    <property type="match status" value="1"/>
</dbReference>
<dbReference type="AlphaFoldDB" id="A0AAW1U9H7"/>
<dbReference type="PANTHER" id="PTHR12475:SF11">
    <property type="entry name" value="PROTEIN THEM6"/>
    <property type="match status" value="1"/>
</dbReference>
<evidence type="ECO:0000313" key="3">
    <source>
        <dbReference type="EMBL" id="KAK9876586.1"/>
    </source>
</evidence>
<protein>
    <recommendedName>
        <fullName evidence="2">Protein THEM6</fullName>
    </recommendedName>
</protein>
<comment type="similarity">
    <text evidence="1">Belongs to the THEM6 family.</text>
</comment>
<dbReference type="Pfam" id="PF13279">
    <property type="entry name" value="4HBT_2"/>
    <property type="match status" value="1"/>
</dbReference>
<evidence type="ECO:0000256" key="2">
    <source>
        <dbReference type="ARBA" id="ARBA00041112"/>
    </source>
</evidence>
<dbReference type="Proteomes" id="UP001431783">
    <property type="component" value="Unassembled WGS sequence"/>
</dbReference>